<proteinExistence type="predicted"/>
<feature type="compositionally biased region" description="Polar residues" evidence="1">
    <location>
        <begin position="93"/>
        <end position="105"/>
    </location>
</feature>
<reference evidence="2 3" key="1">
    <citation type="journal article" date="2018" name="Sci. Rep.">
        <title>Comparative genomics provides insights into the lifestyle and reveals functional heterogeneity of dark septate endophytic fungi.</title>
        <authorList>
            <person name="Knapp D.G."/>
            <person name="Nemeth J.B."/>
            <person name="Barry K."/>
            <person name="Hainaut M."/>
            <person name="Henrissat B."/>
            <person name="Johnson J."/>
            <person name="Kuo A."/>
            <person name="Lim J.H.P."/>
            <person name="Lipzen A."/>
            <person name="Nolan M."/>
            <person name="Ohm R.A."/>
            <person name="Tamas L."/>
            <person name="Grigoriev I.V."/>
            <person name="Spatafora J.W."/>
            <person name="Nagy L.G."/>
            <person name="Kovacs G.M."/>
        </authorList>
    </citation>
    <scope>NUCLEOTIDE SEQUENCE [LARGE SCALE GENOMIC DNA]</scope>
    <source>
        <strain evidence="2 3">DSE2036</strain>
    </source>
</reference>
<evidence type="ECO:0000313" key="3">
    <source>
        <dbReference type="Proteomes" id="UP000244855"/>
    </source>
</evidence>
<keyword evidence="3" id="KW-1185">Reference proteome</keyword>
<accession>A0A2V1E6H9</accession>
<gene>
    <name evidence="2" type="ORF">DM02DRAFT_113336</name>
</gene>
<dbReference type="EMBL" id="KZ805315">
    <property type="protein sequence ID" value="PVI05294.1"/>
    <property type="molecule type" value="Genomic_DNA"/>
</dbReference>
<name>A0A2V1E6H9_9PLEO</name>
<dbReference type="AlphaFoldDB" id="A0A2V1E6H9"/>
<protein>
    <submittedName>
        <fullName evidence="2">Uncharacterized protein</fullName>
    </submittedName>
</protein>
<sequence length="158" mass="17461">MATRLSAVTLATRRPAPALVDCRPLSEAGPPFVRSPTHAHIPEDPRNRTHAHGRSQQGEFLYCTDCIRQCKRTPVYNKSRPAVTQPPIPIPILSSNERTNPGQRNKATTNKQHLIAVAHKIPNLMTSKTPPFTARVGGAQPPAQILHRSYSALRASYY</sequence>
<organism evidence="2 3">
    <name type="scientific">Periconia macrospinosa</name>
    <dbReference type="NCBI Taxonomy" id="97972"/>
    <lineage>
        <taxon>Eukaryota</taxon>
        <taxon>Fungi</taxon>
        <taxon>Dikarya</taxon>
        <taxon>Ascomycota</taxon>
        <taxon>Pezizomycotina</taxon>
        <taxon>Dothideomycetes</taxon>
        <taxon>Pleosporomycetidae</taxon>
        <taxon>Pleosporales</taxon>
        <taxon>Massarineae</taxon>
        <taxon>Periconiaceae</taxon>
        <taxon>Periconia</taxon>
    </lineage>
</organism>
<feature type="region of interest" description="Disordered" evidence="1">
    <location>
        <begin position="78"/>
        <end position="105"/>
    </location>
</feature>
<evidence type="ECO:0000313" key="2">
    <source>
        <dbReference type="EMBL" id="PVI05294.1"/>
    </source>
</evidence>
<evidence type="ECO:0000256" key="1">
    <source>
        <dbReference type="SAM" id="MobiDB-lite"/>
    </source>
</evidence>
<dbReference type="Proteomes" id="UP000244855">
    <property type="component" value="Unassembled WGS sequence"/>
</dbReference>
<feature type="region of interest" description="Disordered" evidence="1">
    <location>
        <begin position="29"/>
        <end position="53"/>
    </location>
</feature>